<dbReference type="Gene3D" id="4.10.60.10">
    <property type="entry name" value="Zinc finger, CCHC-type"/>
    <property type="match status" value="1"/>
</dbReference>
<evidence type="ECO:0000259" key="2">
    <source>
        <dbReference type="PROSITE" id="PS50158"/>
    </source>
</evidence>
<dbReference type="InterPro" id="IPR001878">
    <property type="entry name" value="Znf_CCHC"/>
</dbReference>
<gene>
    <name evidence="3" type="ORF">AOQ71_21170</name>
</gene>
<dbReference type="EMBL" id="LJYG01000090">
    <property type="protein sequence ID" value="KRQ09144.1"/>
    <property type="molecule type" value="Genomic_DNA"/>
</dbReference>
<accession>A0A0R3DGX7</accession>
<organism evidence="3 4">
    <name type="scientific">Bradyrhizobium manausense</name>
    <dbReference type="NCBI Taxonomy" id="989370"/>
    <lineage>
        <taxon>Bacteria</taxon>
        <taxon>Pseudomonadati</taxon>
        <taxon>Pseudomonadota</taxon>
        <taxon>Alphaproteobacteria</taxon>
        <taxon>Hyphomicrobiales</taxon>
        <taxon>Nitrobacteraceae</taxon>
        <taxon>Bradyrhizobium</taxon>
    </lineage>
</organism>
<dbReference type="Proteomes" id="UP000051936">
    <property type="component" value="Unassembled WGS sequence"/>
</dbReference>
<name>A0A0R3DGX7_9BRAD</name>
<comment type="caution">
    <text evidence="3">The sequence shown here is derived from an EMBL/GenBank/DDBJ whole genome shotgun (WGS) entry which is preliminary data.</text>
</comment>
<dbReference type="GO" id="GO:0008270">
    <property type="term" value="F:zinc ion binding"/>
    <property type="evidence" value="ECO:0007669"/>
    <property type="project" value="InterPro"/>
</dbReference>
<evidence type="ECO:0000313" key="3">
    <source>
        <dbReference type="EMBL" id="KRQ09144.1"/>
    </source>
</evidence>
<feature type="region of interest" description="Disordered" evidence="1">
    <location>
        <begin position="46"/>
        <end position="65"/>
    </location>
</feature>
<dbReference type="SUPFAM" id="SSF57756">
    <property type="entry name" value="Retrovirus zinc finger-like domains"/>
    <property type="match status" value="1"/>
</dbReference>
<reference evidence="3 4" key="1">
    <citation type="submission" date="2015-09" db="EMBL/GenBank/DDBJ databases">
        <title>Draft Genome Sequence of Bradyrhizobium manausense Strain BR 3351T, a Novel Symbiotic Nitrogen-Fixing Alphaproteobacterium Isolated from Brazilian Amazon Rain Forest.</title>
        <authorList>
            <person name="De Araujo J.L."/>
            <person name="Zilli J.E."/>
        </authorList>
    </citation>
    <scope>NUCLEOTIDE SEQUENCE [LARGE SCALE GENOMIC DNA]</scope>
    <source>
        <strain evidence="3 4">BR3351</strain>
    </source>
</reference>
<proteinExistence type="predicted"/>
<dbReference type="RefSeq" id="WP_057750386.1">
    <property type="nucleotide sequence ID" value="NZ_LJYG01000090.1"/>
</dbReference>
<dbReference type="InterPro" id="IPR036875">
    <property type="entry name" value="Znf_CCHC_sf"/>
</dbReference>
<dbReference type="STRING" id="989370.AOQ71_21170"/>
<dbReference type="SMART" id="SM00343">
    <property type="entry name" value="ZnF_C2HC"/>
    <property type="match status" value="1"/>
</dbReference>
<dbReference type="AlphaFoldDB" id="A0A0R3DGX7"/>
<dbReference type="PROSITE" id="PS50158">
    <property type="entry name" value="ZF_CCHC"/>
    <property type="match status" value="1"/>
</dbReference>
<dbReference type="Pfam" id="PF00098">
    <property type="entry name" value="zf-CCHC"/>
    <property type="match status" value="1"/>
</dbReference>
<feature type="compositionally biased region" description="Basic and acidic residues" evidence="1">
    <location>
        <begin position="46"/>
        <end position="58"/>
    </location>
</feature>
<dbReference type="OrthoDB" id="8251019at2"/>
<dbReference type="GO" id="GO:0003676">
    <property type="term" value="F:nucleic acid binding"/>
    <property type="evidence" value="ECO:0007669"/>
    <property type="project" value="InterPro"/>
</dbReference>
<feature type="domain" description="CCHC-type" evidence="2">
    <location>
        <begin position="39"/>
        <end position="55"/>
    </location>
</feature>
<protein>
    <recommendedName>
        <fullName evidence="2">CCHC-type domain-containing protein</fullName>
    </recommendedName>
</protein>
<evidence type="ECO:0000256" key="1">
    <source>
        <dbReference type="SAM" id="MobiDB-lite"/>
    </source>
</evidence>
<sequence length="65" mass="7125">MDYDISKAKDLIEKREDIDRQLAEIFGGSGAAKTRAAQKCSKCNKEGHSARTCPEKETATQLPAL</sequence>
<keyword evidence="4" id="KW-1185">Reference proteome</keyword>
<evidence type="ECO:0000313" key="4">
    <source>
        <dbReference type="Proteomes" id="UP000051936"/>
    </source>
</evidence>